<dbReference type="CDD" id="cd07185">
    <property type="entry name" value="OmpA_C-like"/>
    <property type="match status" value="1"/>
</dbReference>
<gene>
    <name evidence="8 11" type="primary">pal</name>
    <name evidence="11" type="ORF">RVIR1_07930</name>
</gene>
<dbReference type="InterPro" id="IPR050330">
    <property type="entry name" value="Bact_OuterMem_StrucFunc"/>
</dbReference>
<dbReference type="PROSITE" id="PS51123">
    <property type="entry name" value="OMPA_2"/>
    <property type="match status" value="1"/>
</dbReference>
<keyword evidence="3 8" id="KW-0472">Membrane</keyword>
<evidence type="ECO:0000259" key="10">
    <source>
        <dbReference type="PROSITE" id="PS51123"/>
    </source>
</evidence>
<dbReference type="InterPro" id="IPR006665">
    <property type="entry name" value="OmpA-like"/>
</dbReference>
<evidence type="ECO:0000256" key="3">
    <source>
        <dbReference type="ARBA" id="ARBA00023136"/>
    </source>
</evidence>
<dbReference type="InterPro" id="IPR036737">
    <property type="entry name" value="OmpA-like_sf"/>
</dbReference>
<keyword evidence="5 8" id="KW-0998">Cell outer membrane</keyword>
<dbReference type="OrthoDB" id="9809164at2"/>
<dbReference type="Pfam" id="PF00691">
    <property type="entry name" value="OmpA"/>
    <property type="match status" value="1"/>
</dbReference>
<comment type="subcellular location">
    <subcellularLocation>
        <location evidence="8">Cell outer membrane</location>
        <topology evidence="8">Lipid-anchor</topology>
    </subcellularLocation>
</comment>
<keyword evidence="12" id="KW-1185">Reference proteome</keyword>
<dbReference type="InterPro" id="IPR039001">
    <property type="entry name" value="Pal"/>
</dbReference>
<evidence type="ECO:0000313" key="11">
    <source>
        <dbReference type="EMBL" id="BBB15282.1"/>
    </source>
</evidence>
<dbReference type="KEGG" id="rvi:RVIR1_07930"/>
<dbReference type="PANTHER" id="PTHR30329">
    <property type="entry name" value="STATOR ELEMENT OF FLAGELLAR MOTOR COMPLEX"/>
    <property type="match status" value="1"/>
</dbReference>
<dbReference type="Proteomes" id="UP000282483">
    <property type="component" value="Chromosome"/>
</dbReference>
<organism evidence="11 12">
    <name type="scientific">Candidatus Rickettsiella viridis</name>
    <dbReference type="NCBI Taxonomy" id="676208"/>
    <lineage>
        <taxon>Bacteria</taxon>
        <taxon>Pseudomonadati</taxon>
        <taxon>Pseudomonadota</taxon>
        <taxon>Gammaproteobacteria</taxon>
        <taxon>Legionellales</taxon>
        <taxon>Coxiellaceae</taxon>
        <taxon>Rickettsiella</taxon>
    </lineage>
</organism>
<feature type="domain" description="OmpA-like" evidence="10">
    <location>
        <begin position="60"/>
        <end position="177"/>
    </location>
</feature>
<evidence type="ECO:0000256" key="4">
    <source>
        <dbReference type="ARBA" id="ARBA00023139"/>
    </source>
</evidence>
<comment type="subunit">
    <text evidence="8">The Tol-Pal system is composed of five core proteins: the inner membrane proteins TolA, TolQ and TolR, the periplasmic protein TolB and the outer membrane protein Pal. They form a network linking the inner and outer membranes and the peptidoglycan layer.</text>
</comment>
<dbReference type="InterPro" id="IPR006664">
    <property type="entry name" value="OMP_bac"/>
</dbReference>
<feature type="chain" id="PRO_5016444258" description="Peptidoglycan-associated lipoprotein" evidence="9">
    <location>
        <begin position="21"/>
        <end position="182"/>
    </location>
</feature>
<dbReference type="InterPro" id="IPR014169">
    <property type="entry name" value="Pal_lipo_C"/>
</dbReference>
<dbReference type="HAMAP" id="MF_02204">
    <property type="entry name" value="Pal"/>
    <property type="match status" value="1"/>
</dbReference>
<proteinExistence type="inferred from homology"/>
<dbReference type="Gene3D" id="3.30.1330.60">
    <property type="entry name" value="OmpA-like domain"/>
    <property type="match status" value="1"/>
</dbReference>
<dbReference type="GO" id="GO:0051301">
    <property type="term" value="P:cell division"/>
    <property type="evidence" value="ECO:0007669"/>
    <property type="project" value="UniProtKB-UniRule"/>
</dbReference>
<dbReference type="InterPro" id="IPR006690">
    <property type="entry name" value="OMPA-like_CS"/>
</dbReference>
<dbReference type="PROSITE" id="PS01068">
    <property type="entry name" value="OMPA_1"/>
    <property type="match status" value="1"/>
</dbReference>
<reference evidence="11 12" key="1">
    <citation type="submission" date="2017-03" db="EMBL/GenBank/DDBJ databases">
        <title>The genome sequence of Candidatus Rickettsiella viridis.</title>
        <authorList>
            <person name="Nikoh N."/>
            <person name="Tsuchida T."/>
            <person name="Yamaguchi K."/>
            <person name="Maeda T."/>
            <person name="Shigenobu S."/>
            <person name="Fukatsu T."/>
        </authorList>
    </citation>
    <scope>NUCLEOTIDE SEQUENCE [LARGE SCALE GENOMIC DNA]</scope>
    <source>
        <strain evidence="11 12">Ap-RA04</strain>
    </source>
</reference>
<evidence type="ECO:0000313" key="12">
    <source>
        <dbReference type="Proteomes" id="UP000282483"/>
    </source>
</evidence>
<name>A0A2Z5V4B4_9COXI</name>
<protein>
    <recommendedName>
        <fullName evidence="8">Peptidoglycan-associated lipoprotein</fullName>
        <shortName evidence="8">PAL</shortName>
    </recommendedName>
</protein>
<evidence type="ECO:0000256" key="2">
    <source>
        <dbReference type="ARBA" id="ARBA00022729"/>
    </source>
</evidence>
<evidence type="ECO:0000256" key="6">
    <source>
        <dbReference type="ARBA" id="ARBA00023288"/>
    </source>
</evidence>
<dbReference type="GO" id="GO:0009279">
    <property type="term" value="C:cell outer membrane"/>
    <property type="evidence" value="ECO:0007669"/>
    <property type="project" value="UniProtKB-SubCell"/>
</dbReference>
<dbReference type="PANTHER" id="PTHR30329:SF21">
    <property type="entry name" value="LIPOPROTEIN YIAD-RELATED"/>
    <property type="match status" value="1"/>
</dbReference>
<keyword evidence="1 8" id="KW-0132">Cell division</keyword>
<keyword evidence="6 8" id="KW-0449">Lipoprotein</keyword>
<evidence type="ECO:0000256" key="5">
    <source>
        <dbReference type="ARBA" id="ARBA00023237"/>
    </source>
</evidence>
<sequence length="182" mass="19891">MLIKKILKISAISASFFILAACSTGKDELGEGNLNAGQNSDKAMIGGAGDVSSFYADEANTNPLKVGNQTYYFEFDSSAIQSNAIPSLRIQAHYLIRHPQAKILIAGNTDERGSREYNIALGQRRALSVANFLQSNRVNKNQISLVSYGAEKPVAFGHSEADYSKNRRANLQYQAPVIMDKE</sequence>
<dbReference type="AlphaFoldDB" id="A0A2Z5V4B4"/>
<evidence type="ECO:0000256" key="9">
    <source>
        <dbReference type="SAM" id="SignalP"/>
    </source>
</evidence>
<keyword evidence="4 8" id="KW-0564">Palmitate</keyword>
<dbReference type="NCBIfam" id="TIGR02802">
    <property type="entry name" value="Pal_lipo"/>
    <property type="match status" value="1"/>
</dbReference>
<dbReference type="SUPFAM" id="SSF103088">
    <property type="entry name" value="OmpA-like"/>
    <property type="match status" value="1"/>
</dbReference>
<dbReference type="PROSITE" id="PS51257">
    <property type="entry name" value="PROKAR_LIPOPROTEIN"/>
    <property type="match status" value="1"/>
</dbReference>
<accession>A0A2Z5V4B4</accession>
<dbReference type="RefSeq" id="WP_126322750.1">
    <property type="nucleotide sequence ID" value="NZ_AP018005.1"/>
</dbReference>
<comment type="similarity">
    <text evidence="8">Belongs to the Pal lipoprotein family.</text>
</comment>
<evidence type="ECO:0000256" key="1">
    <source>
        <dbReference type="ARBA" id="ARBA00022618"/>
    </source>
</evidence>
<dbReference type="EMBL" id="AP018005">
    <property type="protein sequence ID" value="BBB15282.1"/>
    <property type="molecule type" value="Genomic_DNA"/>
</dbReference>
<keyword evidence="7 8" id="KW-0131">Cell cycle</keyword>
<evidence type="ECO:0000256" key="7">
    <source>
        <dbReference type="ARBA" id="ARBA00023306"/>
    </source>
</evidence>
<keyword evidence="2 8" id="KW-0732">Signal</keyword>
<evidence type="ECO:0000256" key="8">
    <source>
        <dbReference type="HAMAP-Rule" id="MF_02204"/>
    </source>
</evidence>
<dbReference type="PRINTS" id="PR01021">
    <property type="entry name" value="OMPADOMAIN"/>
</dbReference>
<feature type="signal peptide" evidence="9">
    <location>
        <begin position="1"/>
        <end position="20"/>
    </location>
</feature>
<comment type="function">
    <text evidence="8">Part of the Tol-Pal system, which plays a role in outer membrane invagination during cell division and is important for maintaining outer membrane integrity.</text>
</comment>